<comment type="caution">
    <text evidence="1">The sequence shown here is derived from an EMBL/GenBank/DDBJ whole genome shotgun (WGS) entry which is preliminary data.</text>
</comment>
<dbReference type="PANTHER" id="PTHR31118">
    <property type="entry name" value="CYCLASE-LIKE PROTEIN 2"/>
    <property type="match status" value="1"/>
</dbReference>
<dbReference type="Gene3D" id="3.50.30.50">
    <property type="entry name" value="Putative cyclase"/>
    <property type="match status" value="1"/>
</dbReference>
<dbReference type="PROSITE" id="PS51257">
    <property type="entry name" value="PROKAR_LIPOPROTEIN"/>
    <property type="match status" value="1"/>
</dbReference>
<sequence length="274" mass="30563">MKTNIIYFFIISAFIACKQTTQDTSESGEQSKNVIEYSEIIDLSYEFSEETIYWVTAKQFKLDTVFNGQTDKGFYYSAYNFTTAEHGGTHIDAPIHFSKNSETVDQIPLKNLVAPAIKIDVSTKALNNPDYQITVEDLTQWEAKEDMQIPNGSIVLLHTGFSSFYPDVVKYLGTNQRGEEAVKLLHFPGLSPEAAQWLVTNRNINAIGIDTASIDYGQSQHFGSHVNLMSKNISAFENLTNLDKLPNKGFYIVALPMKIKGGSGAPLRIVALLK</sequence>
<dbReference type="RefSeq" id="WP_237231080.1">
    <property type="nucleotide sequence ID" value="NZ_JAKKDV010000002.1"/>
</dbReference>
<dbReference type="InterPro" id="IPR007325">
    <property type="entry name" value="KFase/CYL"/>
</dbReference>
<dbReference type="InterPro" id="IPR037175">
    <property type="entry name" value="KFase_sf"/>
</dbReference>
<dbReference type="EMBL" id="JAKKDV010000002">
    <property type="protein sequence ID" value="MCF7560403.1"/>
    <property type="molecule type" value="Genomic_DNA"/>
</dbReference>
<dbReference type="SUPFAM" id="SSF102198">
    <property type="entry name" value="Putative cyclase"/>
    <property type="match status" value="1"/>
</dbReference>
<reference evidence="1 2" key="1">
    <citation type="submission" date="2022-01" db="EMBL/GenBank/DDBJ databases">
        <title>Draft genome sequence of Sabulilitoribacter multivorans KCTC 32326.</title>
        <authorList>
            <person name="Oh J.-S."/>
        </authorList>
    </citation>
    <scope>NUCLEOTIDE SEQUENCE [LARGE SCALE GENOMIC DNA]</scope>
    <source>
        <strain evidence="1 2">M-M16</strain>
    </source>
</reference>
<dbReference type="Proteomes" id="UP001200022">
    <property type="component" value="Unassembled WGS sequence"/>
</dbReference>
<name>A0ABS9IIL4_9FLAO</name>
<protein>
    <submittedName>
        <fullName evidence="1">Cyclase family protein</fullName>
    </submittedName>
</protein>
<dbReference type="Pfam" id="PF04199">
    <property type="entry name" value="Cyclase"/>
    <property type="match status" value="1"/>
</dbReference>
<proteinExistence type="predicted"/>
<evidence type="ECO:0000313" key="2">
    <source>
        <dbReference type="Proteomes" id="UP001200022"/>
    </source>
</evidence>
<organism evidence="1 2">
    <name type="scientific">Flaviramulus multivorans</name>
    <dbReference type="NCBI Taxonomy" id="1304750"/>
    <lineage>
        <taxon>Bacteria</taxon>
        <taxon>Pseudomonadati</taxon>
        <taxon>Bacteroidota</taxon>
        <taxon>Flavobacteriia</taxon>
        <taxon>Flavobacteriales</taxon>
        <taxon>Flavobacteriaceae</taxon>
        <taxon>Flaviramulus</taxon>
    </lineage>
</organism>
<keyword evidence="2" id="KW-1185">Reference proteome</keyword>
<dbReference type="PANTHER" id="PTHR31118:SF12">
    <property type="entry name" value="CYCLASE-LIKE PROTEIN 2"/>
    <property type="match status" value="1"/>
</dbReference>
<evidence type="ECO:0000313" key="1">
    <source>
        <dbReference type="EMBL" id="MCF7560403.1"/>
    </source>
</evidence>
<gene>
    <name evidence="1" type="ORF">L3X39_07120</name>
</gene>
<accession>A0ABS9IIL4</accession>